<dbReference type="Proteomes" id="UP001229025">
    <property type="component" value="Unassembled WGS sequence"/>
</dbReference>
<dbReference type="RefSeq" id="WP_284727664.1">
    <property type="nucleotide sequence ID" value="NZ_JASCSA010000031.1"/>
</dbReference>
<evidence type="ECO:0000313" key="3">
    <source>
        <dbReference type="Proteomes" id="UP001229025"/>
    </source>
</evidence>
<accession>A0ABT6UTV2</accession>
<protein>
    <submittedName>
        <fullName evidence="2">Uncharacterized protein</fullName>
    </submittedName>
</protein>
<keyword evidence="1" id="KW-0175">Coiled coil</keyword>
<keyword evidence="3" id="KW-1185">Reference proteome</keyword>
<proteinExistence type="predicted"/>
<comment type="caution">
    <text evidence="2">The sequence shown here is derived from an EMBL/GenBank/DDBJ whole genome shotgun (WGS) entry which is preliminary data.</text>
</comment>
<reference evidence="3" key="2">
    <citation type="submission" date="2023-07" db="EMBL/GenBank/DDBJ databases">
        <title>Genome-based characterization of strain KMM 296 and proposal for reclassification of Cobetia litoralis and Cobetia pacifica, and emended description of the species Cobetia amphilecti and Cobetia marina.</title>
        <authorList>
            <person name="Balabanova L."/>
            <person name="Nedashkovskaya O."/>
        </authorList>
    </citation>
    <scope>NUCLEOTIDE SEQUENCE [LARGE SCALE GENOMIC DNA]</scope>
    <source>
        <strain evidence="3">NRIC 0815</strain>
    </source>
</reference>
<reference evidence="2 3" key="1">
    <citation type="submission" date="2023-04" db="EMBL/GenBank/DDBJ databases">
        <authorList>
            <person name="Otstavnykh N."/>
            <person name="Seitkalieva A."/>
            <person name="Bystritskaya E."/>
        </authorList>
    </citation>
    <scope>NUCLEOTIDE SEQUENCE [LARGE SCALE GENOMIC DNA]</scope>
    <source>
        <strain evidence="2 3">NRIC 0815</strain>
    </source>
</reference>
<sequence length="967" mass="100874">MALSDLAAELVLKAKNLISPSTDAAADSVSDLSANAEELRSNLDQLEDQRGLVRAFQQATTATGKAQKEWDKAADKVRVLEQEIEASGQASVAQQNRLTEARVVAARAGAAYEQQAAQAAQLGQSLTDAGINTSNLSQEQLRLAREAREAQNALNGVGNSAAQAGQQAEQGGDRMARARKALNEWTKAAGSAVLAGGALVAGFTVRLTSQQADLARELDNVSKRTGLGIVELQKYRYAFERAGLDADEAGDIFQDVADKIGDAFENGGGDAMDALEGLGIEAQELINLAPDQMFLRLADAMQDLPQASQINFLEGLASNASRLQPLLENNAALLRQLGEQASDLGLIMSPEQIANLLKTEEAINGVQTRLKGITTQLFSKLAPAVEDTADVFDDALKDNPRLIDELATAITGLINVGNEWARSFIDNREQIGDGMQTLVDTAQFMGNSIKGVFQAVQTGAAAALSNLSLYAAGVLSYFEVVATGLNKIGLLGDESLAALSARAGSARQAVKDLAGDTWEYAKSVVQSGKDAVNAFDNSEKAADKAADATDKAAEAAQKKRAEEEAAAEAAKKRADEEAAAAKKAADATRAQAKEAEAAAETLGTSLEELSSGITDGEAEAIDAFDRLANNGQVSADQVAAAFEKAQGAISSDEGLAAFRALLEELVESGVAGADLLEKHLKATGKAAADTLGLSLQDLTTGISKAEADVIKAFDTLARQGDLTGKQLRTAFGEALSQLEGDEALDAIRDTLTGLVSDGVTGAGALRSVWTEYKASIDDTTSALEEQRAQEAATQAEAIKNLRIIQNARREAQAEEEAATQSAISNVEARASAIGGGLAAVYNKAANATQALSARAGTAFKSAMTGSSGVTGTVDLLRDKIAQLEESVGNAFVAWKTRADPMGVNKYLAKVAANSGLVELEFRKQQLAATELVEALGKVSSSDPGAGLRNLAADSGQAVSATQLLRMS</sequence>
<evidence type="ECO:0000313" key="2">
    <source>
        <dbReference type="EMBL" id="MDI5886136.1"/>
    </source>
</evidence>
<name>A0ABT6UTV2_9GAMM</name>
<evidence type="ECO:0000256" key="1">
    <source>
        <dbReference type="SAM" id="Coils"/>
    </source>
</evidence>
<feature type="non-terminal residue" evidence="2">
    <location>
        <position position="967"/>
    </location>
</feature>
<feature type="coiled-coil region" evidence="1">
    <location>
        <begin position="538"/>
        <end position="598"/>
    </location>
</feature>
<organism evidence="2 3">
    <name type="scientific">Cobetia amphilecti</name>
    <dbReference type="NCBI Taxonomy" id="1055104"/>
    <lineage>
        <taxon>Bacteria</taxon>
        <taxon>Pseudomonadati</taxon>
        <taxon>Pseudomonadota</taxon>
        <taxon>Gammaproteobacteria</taxon>
        <taxon>Oceanospirillales</taxon>
        <taxon>Halomonadaceae</taxon>
        <taxon>Cobetia</taxon>
    </lineage>
</organism>
<gene>
    <name evidence="2" type="ORF">QLT01_17470</name>
</gene>
<dbReference type="EMBL" id="JASCSA010000031">
    <property type="protein sequence ID" value="MDI5886136.1"/>
    <property type="molecule type" value="Genomic_DNA"/>
</dbReference>